<dbReference type="PANTHER" id="PTHR11717:SF31">
    <property type="entry name" value="LOW MOLECULAR WEIGHT PROTEIN-TYROSINE-PHOSPHATASE ETP-RELATED"/>
    <property type="match status" value="1"/>
</dbReference>
<dbReference type="Gene3D" id="3.40.50.2300">
    <property type="match status" value="1"/>
</dbReference>
<dbReference type="InterPro" id="IPR023485">
    <property type="entry name" value="Ptyr_pPase"/>
</dbReference>
<reference evidence="3" key="1">
    <citation type="submission" date="2017-12" db="EMBL/GenBank/DDBJ databases">
        <title>Whole genome sequencing of Acidipropionibacterium jensenii strains JS279 and JS280.</title>
        <authorList>
            <person name="Deptula P."/>
            <person name="Laine P."/>
            <person name="Smolander O.-P."/>
            <person name="Paulin L."/>
            <person name="Auvinen P."/>
            <person name="Varmanen P."/>
        </authorList>
    </citation>
    <scope>NUCLEOTIDE SEQUENCE [LARGE SCALE GENOMIC DNA]</scope>
    <source>
        <strain evidence="3">JS280</strain>
    </source>
</reference>
<dbReference type="SMART" id="SM00226">
    <property type="entry name" value="LMWPc"/>
    <property type="match status" value="1"/>
</dbReference>
<dbReference type="InterPro" id="IPR036196">
    <property type="entry name" value="Ptyr_pPase_sf"/>
</dbReference>
<organism evidence="2 3">
    <name type="scientific">Acidipropionibacterium jensenii</name>
    <dbReference type="NCBI Taxonomy" id="1749"/>
    <lineage>
        <taxon>Bacteria</taxon>
        <taxon>Bacillati</taxon>
        <taxon>Actinomycetota</taxon>
        <taxon>Actinomycetes</taxon>
        <taxon>Propionibacteriales</taxon>
        <taxon>Propionibacteriaceae</taxon>
        <taxon>Acidipropionibacterium</taxon>
    </lineage>
</organism>
<gene>
    <name evidence="2" type="ORF">C0Z10_13035</name>
</gene>
<proteinExistence type="predicted"/>
<dbReference type="Pfam" id="PF01451">
    <property type="entry name" value="LMWPc"/>
    <property type="match status" value="1"/>
</dbReference>
<dbReference type="PANTHER" id="PTHR11717">
    <property type="entry name" value="LOW MOLECULAR WEIGHT PROTEIN TYROSINE PHOSPHATASE"/>
    <property type="match status" value="1"/>
</dbReference>
<sequence>MTRLRIHFVCTANICRSAYAGLRARTILSPHDFTTSSSGLQARAGVPIDAEIAAELRRRGIDPTGQTARRTETTDIHDADLVLTMASWHRGVILENWPEAVVRVFTLPQFVASARPQAPGPTSTTGSGPASIITAAYQHRVPAGSVGDVADPYSKGPEAAAACAATLDRLLIELDDLLAPISPPRRAAD</sequence>
<dbReference type="AlphaFoldDB" id="A0A3T0S2N2"/>
<dbReference type="InterPro" id="IPR050438">
    <property type="entry name" value="LMW_PTPase"/>
</dbReference>
<protein>
    <submittedName>
        <fullName evidence="2">Protein tyrosine phosphatase</fullName>
    </submittedName>
</protein>
<dbReference type="RefSeq" id="WP_097799660.1">
    <property type="nucleotide sequence ID" value="NZ_CP025570.1"/>
</dbReference>
<evidence type="ECO:0000313" key="3">
    <source>
        <dbReference type="Proteomes" id="UP000285875"/>
    </source>
</evidence>
<evidence type="ECO:0000259" key="1">
    <source>
        <dbReference type="SMART" id="SM00226"/>
    </source>
</evidence>
<dbReference type="GO" id="GO:0004725">
    <property type="term" value="F:protein tyrosine phosphatase activity"/>
    <property type="evidence" value="ECO:0007669"/>
    <property type="project" value="TreeGrafter"/>
</dbReference>
<dbReference type="Proteomes" id="UP000285875">
    <property type="component" value="Chromosome"/>
</dbReference>
<dbReference type="SUPFAM" id="SSF52788">
    <property type="entry name" value="Phosphotyrosine protein phosphatases I"/>
    <property type="match status" value="1"/>
</dbReference>
<dbReference type="KEGG" id="aji:C0Z10_13035"/>
<accession>A0A3T0S2N2</accession>
<dbReference type="EMBL" id="CP025570">
    <property type="protein sequence ID" value="AZZ40508.1"/>
    <property type="molecule type" value="Genomic_DNA"/>
</dbReference>
<feature type="domain" description="Phosphotyrosine protein phosphatase I" evidence="1">
    <location>
        <begin position="4"/>
        <end position="177"/>
    </location>
</feature>
<evidence type="ECO:0000313" key="2">
    <source>
        <dbReference type="EMBL" id="AZZ40508.1"/>
    </source>
</evidence>
<name>A0A3T0S2N2_9ACTN</name>